<keyword evidence="3" id="KW-1185">Reference proteome</keyword>
<dbReference type="AlphaFoldDB" id="A0A4U6QMQ1"/>
<dbReference type="OrthoDB" id="9800597at2"/>
<evidence type="ECO:0000313" key="3">
    <source>
        <dbReference type="Proteomes" id="UP000306985"/>
    </source>
</evidence>
<protein>
    <submittedName>
        <fullName evidence="2">Uncharacterized protein</fullName>
    </submittedName>
</protein>
<organism evidence="2 3">
    <name type="scientific">Nakamurella flava</name>
    <dbReference type="NCBI Taxonomy" id="2576308"/>
    <lineage>
        <taxon>Bacteria</taxon>
        <taxon>Bacillati</taxon>
        <taxon>Actinomycetota</taxon>
        <taxon>Actinomycetes</taxon>
        <taxon>Nakamurellales</taxon>
        <taxon>Nakamurellaceae</taxon>
        <taxon>Nakamurella</taxon>
    </lineage>
</organism>
<sequence length="366" mass="40672">MHQPVDDREWDPERWARAIKSPHRAVFRVEVWADGVQQTERAPYSQGSVTEDWVTAGPRWSLSLTPPASPAWRRWLAMQSVELRPYRGVKLNRTTTWWCPMGRYPVPPPPQGRPWSGAPISAEDYWSWISEGKWPLPIISPGGRISDQIEWAIREAGLGDVDVRATSTAEREPVFIDKQRDEWIGSAARSISAEVSLDRTGRPVVQDARRIGTPTTDLRGSVTSMVWTPEWAKVYNAVDVESSASNVDVRVRVALTDPKHPASPWRLGSSVRPRWRVYGYSSPLITTQSQAVSAGQRILERVSAAATKWSYTAVPDPTRSGGDSAYAPTLSNGVQVVQLQSIQTPLTLDGGPQQIDTVSTNTGELE</sequence>
<proteinExistence type="predicted"/>
<reference evidence="2 3" key="1">
    <citation type="submission" date="2019-05" db="EMBL/GenBank/DDBJ databases">
        <title>Nakamurella sp. N5BH11, whole genome shotgun sequence.</title>
        <authorList>
            <person name="Tuo L."/>
        </authorList>
    </citation>
    <scope>NUCLEOTIDE SEQUENCE [LARGE SCALE GENOMIC DNA]</scope>
    <source>
        <strain evidence="2 3">N5BH11</strain>
    </source>
</reference>
<dbReference type="Proteomes" id="UP000306985">
    <property type="component" value="Unassembled WGS sequence"/>
</dbReference>
<feature type="compositionally biased region" description="Polar residues" evidence="1">
    <location>
        <begin position="354"/>
        <end position="366"/>
    </location>
</feature>
<evidence type="ECO:0000313" key="2">
    <source>
        <dbReference type="EMBL" id="TKV61873.1"/>
    </source>
</evidence>
<gene>
    <name evidence="2" type="ORF">FDO65_10135</name>
</gene>
<dbReference type="EMBL" id="SZZH01000001">
    <property type="protein sequence ID" value="TKV61873.1"/>
    <property type="molecule type" value="Genomic_DNA"/>
</dbReference>
<feature type="region of interest" description="Disordered" evidence="1">
    <location>
        <begin position="347"/>
        <end position="366"/>
    </location>
</feature>
<name>A0A4U6QMQ1_9ACTN</name>
<dbReference type="RefSeq" id="WP_137449178.1">
    <property type="nucleotide sequence ID" value="NZ_SZZH01000001.1"/>
</dbReference>
<comment type="caution">
    <text evidence="2">The sequence shown here is derived from an EMBL/GenBank/DDBJ whole genome shotgun (WGS) entry which is preliminary data.</text>
</comment>
<evidence type="ECO:0000256" key="1">
    <source>
        <dbReference type="SAM" id="MobiDB-lite"/>
    </source>
</evidence>
<accession>A0A4U6QMQ1</accession>